<feature type="compositionally biased region" description="Basic and acidic residues" evidence="1">
    <location>
        <begin position="63"/>
        <end position="80"/>
    </location>
</feature>
<keyword evidence="3" id="KW-1185">Reference proteome</keyword>
<dbReference type="Proteomes" id="UP001195483">
    <property type="component" value="Unassembled WGS sequence"/>
</dbReference>
<organism evidence="2 3">
    <name type="scientific">Potamilus streckersoni</name>
    <dbReference type="NCBI Taxonomy" id="2493646"/>
    <lineage>
        <taxon>Eukaryota</taxon>
        <taxon>Metazoa</taxon>
        <taxon>Spiralia</taxon>
        <taxon>Lophotrochozoa</taxon>
        <taxon>Mollusca</taxon>
        <taxon>Bivalvia</taxon>
        <taxon>Autobranchia</taxon>
        <taxon>Heteroconchia</taxon>
        <taxon>Palaeoheterodonta</taxon>
        <taxon>Unionida</taxon>
        <taxon>Unionoidea</taxon>
        <taxon>Unionidae</taxon>
        <taxon>Ambleminae</taxon>
        <taxon>Lampsilini</taxon>
        <taxon>Potamilus</taxon>
    </lineage>
</organism>
<evidence type="ECO:0000313" key="2">
    <source>
        <dbReference type="EMBL" id="KAK3580479.1"/>
    </source>
</evidence>
<protein>
    <submittedName>
        <fullName evidence="2">Uncharacterized protein</fullName>
    </submittedName>
</protein>
<evidence type="ECO:0000256" key="1">
    <source>
        <dbReference type="SAM" id="MobiDB-lite"/>
    </source>
</evidence>
<dbReference type="EMBL" id="JAEAOA010000114">
    <property type="protein sequence ID" value="KAK3580479.1"/>
    <property type="molecule type" value="Genomic_DNA"/>
</dbReference>
<dbReference type="AlphaFoldDB" id="A0AAE0RVP1"/>
<feature type="region of interest" description="Disordered" evidence="1">
    <location>
        <begin position="47"/>
        <end position="94"/>
    </location>
</feature>
<reference evidence="2" key="1">
    <citation type="journal article" date="2021" name="Genome Biol. Evol.">
        <title>A High-Quality Reference Genome for a Parasitic Bivalve with Doubly Uniparental Inheritance (Bivalvia: Unionida).</title>
        <authorList>
            <person name="Smith C.H."/>
        </authorList>
    </citation>
    <scope>NUCLEOTIDE SEQUENCE</scope>
    <source>
        <strain evidence="2">CHS0354</strain>
    </source>
</reference>
<feature type="region of interest" description="Disordered" evidence="1">
    <location>
        <begin position="1"/>
        <end position="30"/>
    </location>
</feature>
<reference evidence="2" key="3">
    <citation type="submission" date="2023-05" db="EMBL/GenBank/DDBJ databases">
        <authorList>
            <person name="Smith C.H."/>
        </authorList>
    </citation>
    <scope>NUCLEOTIDE SEQUENCE</scope>
    <source>
        <strain evidence="2">CHS0354</strain>
        <tissue evidence="2">Mantle</tissue>
    </source>
</reference>
<feature type="compositionally biased region" description="Basic and acidic residues" evidence="1">
    <location>
        <begin position="1"/>
        <end position="21"/>
    </location>
</feature>
<name>A0AAE0RVP1_9BIVA</name>
<gene>
    <name evidence="2" type="ORF">CHS0354_001080</name>
</gene>
<sequence length="94" mass="11249">MDERNEKGRIHNMKRTSERRKLPLNNRRSVNYPNRWSRYAVEVPYSSSGTKGNGYIVSEDYTQNEKGRIHNMKRTSERRKLPLNNMDTVNRHAR</sequence>
<evidence type="ECO:0000313" key="3">
    <source>
        <dbReference type="Proteomes" id="UP001195483"/>
    </source>
</evidence>
<accession>A0AAE0RVP1</accession>
<reference evidence="2" key="2">
    <citation type="journal article" date="2021" name="Genome Biol. Evol.">
        <title>Developing a high-quality reference genome for a parasitic bivalve with doubly uniparental inheritance (Bivalvia: Unionida).</title>
        <authorList>
            <person name="Smith C.H."/>
        </authorList>
    </citation>
    <scope>NUCLEOTIDE SEQUENCE</scope>
    <source>
        <strain evidence="2">CHS0354</strain>
        <tissue evidence="2">Mantle</tissue>
    </source>
</reference>
<comment type="caution">
    <text evidence="2">The sequence shown here is derived from an EMBL/GenBank/DDBJ whole genome shotgun (WGS) entry which is preliminary data.</text>
</comment>
<proteinExistence type="predicted"/>